<feature type="region of interest" description="Disordered" evidence="1">
    <location>
        <begin position="368"/>
        <end position="409"/>
    </location>
</feature>
<dbReference type="Gene3D" id="3.40.720.10">
    <property type="entry name" value="Alkaline Phosphatase, subunit A"/>
    <property type="match status" value="1"/>
</dbReference>
<organism evidence="3 4">
    <name type="scientific">Sphaerisporangium rhizosphaerae</name>
    <dbReference type="NCBI Taxonomy" id="2269375"/>
    <lineage>
        <taxon>Bacteria</taxon>
        <taxon>Bacillati</taxon>
        <taxon>Actinomycetota</taxon>
        <taxon>Actinomycetes</taxon>
        <taxon>Streptosporangiales</taxon>
        <taxon>Streptosporangiaceae</taxon>
        <taxon>Sphaerisporangium</taxon>
    </lineage>
</organism>
<dbReference type="Proteomes" id="UP001596496">
    <property type="component" value="Unassembled WGS sequence"/>
</dbReference>
<feature type="transmembrane region" description="Helical" evidence="2">
    <location>
        <begin position="493"/>
        <end position="513"/>
    </location>
</feature>
<evidence type="ECO:0000313" key="4">
    <source>
        <dbReference type="Proteomes" id="UP001596496"/>
    </source>
</evidence>
<dbReference type="EMBL" id="JBHTCG010000010">
    <property type="protein sequence ID" value="MFC7383929.1"/>
    <property type="molecule type" value="Genomic_DNA"/>
</dbReference>
<feature type="transmembrane region" description="Helical" evidence="2">
    <location>
        <begin position="738"/>
        <end position="760"/>
    </location>
</feature>
<reference evidence="4" key="1">
    <citation type="journal article" date="2019" name="Int. J. Syst. Evol. Microbiol.">
        <title>The Global Catalogue of Microorganisms (GCM) 10K type strain sequencing project: providing services to taxonomists for standard genome sequencing and annotation.</title>
        <authorList>
            <consortium name="The Broad Institute Genomics Platform"/>
            <consortium name="The Broad Institute Genome Sequencing Center for Infectious Disease"/>
            <person name="Wu L."/>
            <person name="Ma J."/>
        </authorList>
    </citation>
    <scope>NUCLEOTIDE SEQUENCE [LARGE SCALE GENOMIC DNA]</scope>
    <source>
        <strain evidence="4">CECT 7649</strain>
    </source>
</reference>
<name>A0ABW2P3Z3_9ACTN</name>
<comment type="caution">
    <text evidence="3">The sequence shown here is derived from an EMBL/GenBank/DDBJ whole genome shotgun (WGS) entry which is preliminary data.</text>
</comment>
<sequence>MADAPAAGAGVSPRAPGHTRTGGAATGRVVLVGVPGLQWADISQSGTPNLWKLVANGASASMSTRAYPRPDHASTCPVAGWLTVSAGRRAGSAASECAPLPVPQVSPDGSASVPGWPALASFNAATSYRATIGSLGQAVRDAGGTVAAVGPGAALAAADKTGNIQRYADDAGSLGDLSRYNLVVVEADDLARAWITRPPAAANAPTTDLDADARARAAAAADGAIGRLLPLVPPGATILVAGLSDTSTSAHLHVAIAQGPSPQAEPYRHGHLTATSTRQDALVAVTDVTTTVLRLLGAPVPAEAVGRPWTSGGSAPDDVSRTVTELADADLASRVLVQVRAPFFAVFVSVQLLFYGLTALAMRRRWPGSGMPATTTLPSTSTGPGTEPDAGPGAGRDGKAGSAPDARGVPVGARAGAGIGARRMLRGWASWVPVATQVMAVLSGAVAVSTFLAQLVPWWSLSRPMTALIVTIMVFTGLLAGLAFAGPWRAHPLGPLTVVAAVTSLALLADVVTGSRLQVNAVTGYEPVTGGRFYGFSNIAFAVYATGTLLALAGVAQVLAERGRRVLGLSVCLGYGLLAIFADGWPGWGADFGGVPAFVLGFAVFMLLLSGRRVTVVRLAAVAVAGAVLIGLIAVADWLRPSDQRTHLGAFVQQVADGEALPVVGRKIGAMLGTLGNWQLTVLSLAALAFLFLVLARPSRWGAPALGLAYAQAPALRAGLFGVLTTALAGFLVNDSGIAIPAMALTVAVPLTLAASIRALQRSVPTTPERPSAPAGSTAPPGTAAP</sequence>
<feature type="transmembrane region" description="Helical" evidence="2">
    <location>
        <begin position="616"/>
        <end position="636"/>
    </location>
</feature>
<feature type="transmembrane region" description="Helical" evidence="2">
    <location>
        <begin position="708"/>
        <end position="732"/>
    </location>
</feature>
<evidence type="ECO:0000256" key="1">
    <source>
        <dbReference type="SAM" id="MobiDB-lite"/>
    </source>
</evidence>
<feature type="transmembrane region" description="Helical" evidence="2">
    <location>
        <begin position="343"/>
        <end position="362"/>
    </location>
</feature>
<feature type="transmembrane region" description="Helical" evidence="2">
    <location>
        <begin position="566"/>
        <end position="582"/>
    </location>
</feature>
<feature type="transmembrane region" description="Helical" evidence="2">
    <location>
        <begin position="465"/>
        <end position="486"/>
    </location>
</feature>
<keyword evidence="4" id="KW-1185">Reference proteome</keyword>
<feature type="transmembrane region" description="Helical" evidence="2">
    <location>
        <begin position="431"/>
        <end position="453"/>
    </location>
</feature>
<keyword evidence="2" id="KW-1133">Transmembrane helix</keyword>
<dbReference type="RefSeq" id="WP_380827515.1">
    <property type="nucleotide sequence ID" value="NZ_JBHTCG010000010.1"/>
</dbReference>
<feature type="region of interest" description="Disordered" evidence="1">
    <location>
        <begin position="1"/>
        <end position="23"/>
    </location>
</feature>
<gene>
    <name evidence="3" type="ORF">ACFQSB_17045</name>
</gene>
<evidence type="ECO:0000313" key="3">
    <source>
        <dbReference type="EMBL" id="MFC7383929.1"/>
    </source>
</evidence>
<proteinExistence type="predicted"/>
<dbReference type="SUPFAM" id="SSF53649">
    <property type="entry name" value="Alkaline phosphatase-like"/>
    <property type="match status" value="1"/>
</dbReference>
<feature type="transmembrane region" description="Helical" evidence="2">
    <location>
        <begin position="678"/>
        <end position="696"/>
    </location>
</feature>
<feature type="compositionally biased region" description="Low complexity" evidence="1">
    <location>
        <begin position="374"/>
        <end position="386"/>
    </location>
</feature>
<accession>A0ABW2P3Z3</accession>
<feature type="compositionally biased region" description="Low complexity" evidence="1">
    <location>
        <begin position="14"/>
        <end position="23"/>
    </location>
</feature>
<feature type="transmembrane region" description="Helical" evidence="2">
    <location>
        <begin position="588"/>
        <end position="609"/>
    </location>
</feature>
<feature type="region of interest" description="Disordered" evidence="1">
    <location>
        <begin position="764"/>
        <end position="786"/>
    </location>
</feature>
<keyword evidence="2" id="KW-0812">Transmembrane</keyword>
<keyword evidence="2" id="KW-0472">Membrane</keyword>
<evidence type="ECO:0000256" key="2">
    <source>
        <dbReference type="SAM" id="Phobius"/>
    </source>
</evidence>
<feature type="transmembrane region" description="Helical" evidence="2">
    <location>
        <begin position="533"/>
        <end position="559"/>
    </location>
</feature>
<protein>
    <submittedName>
        <fullName evidence="3">Uncharacterized protein</fullName>
    </submittedName>
</protein>
<dbReference type="InterPro" id="IPR017850">
    <property type="entry name" value="Alkaline_phosphatase_core_sf"/>
</dbReference>
<feature type="compositionally biased region" description="Low complexity" evidence="1">
    <location>
        <begin position="772"/>
        <end position="786"/>
    </location>
</feature>